<feature type="signal peptide" evidence="2">
    <location>
        <begin position="1"/>
        <end position="22"/>
    </location>
</feature>
<gene>
    <name evidence="3" type="ORF">LDAN0321_LOCUS16502</name>
</gene>
<dbReference type="EMBL" id="HBGY01026654">
    <property type="protein sequence ID" value="CAD9600446.1"/>
    <property type="molecule type" value="Transcribed_RNA"/>
</dbReference>
<evidence type="ECO:0000256" key="1">
    <source>
        <dbReference type="SAM" id="Phobius"/>
    </source>
</evidence>
<keyword evidence="1" id="KW-0812">Transmembrane</keyword>
<keyword evidence="1" id="KW-0472">Membrane</keyword>
<feature type="transmembrane region" description="Helical" evidence="1">
    <location>
        <begin position="92"/>
        <end position="114"/>
    </location>
</feature>
<reference evidence="3" key="1">
    <citation type="submission" date="2021-01" db="EMBL/GenBank/DDBJ databases">
        <authorList>
            <person name="Corre E."/>
            <person name="Pelletier E."/>
            <person name="Niang G."/>
            <person name="Scheremetjew M."/>
            <person name="Finn R."/>
            <person name="Kale V."/>
            <person name="Holt S."/>
            <person name="Cochrane G."/>
            <person name="Meng A."/>
            <person name="Brown T."/>
            <person name="Cohen L."/>
        </authorList>
    </citation>
    <scope>NUCLEOTIDE SEQUENCE</scope>
    <source>
        <strain evidence="3">B650</strain>
    </source>
</reference>
<name>A0A7S2PHQ3_9STRA</name>
<evidence type="ECO:0000313" key="3">
    <source>
        <dbReference type="EMBL" id="CAD9600446.1"/>
    </source>
</evidence>
<dbReference type="AlphaFoldDB" id="A0A7S2PHQ3"/>
<accession>A0A7S2PHQ3</accession>
<sequence>MMMNCNIKLLIWVTLASNFVLGFMPGTGVRNVPLLKNSNTMLRSPLHKKKLFSMPQYKAKLMVQYSQSNSDNGDDDSAVDSNFDGKGFAGYLAPYAFALLVSVGVTAAFVKFVLLDY</sequence>
<proteinExistence type="predicted"/>
<evidence type="ECO:0000256" key="2">
    <source>
        <dbReference type="SAM" id="SignalP"/>
    </source>
</evidence>
<keyword evidence="1" id="KW-1133">Transmembrane helix</keyword>
<organism evidence="3">
    <name type="scientific">Leptocylindrus danicus</name>
    <dbReference type="NCBI Taxonomy" id="163516"/>
    <lineage>
        <taxon>Eukaryota</taxon>
        <taxon>Sar</taxon>
        <taxon>Stramenopiles</taxon>
        <taxon>Ochrophyta</taxon>
        <taxon>Bacillariophyta</taxon>
        <taxon>Coscinodiscophyceae</taxon>
        <taxon>Chaetocerotophycidae</taxon>
        <taxon>Leptocylindrales</taxon>
        <taxon>Leptocylindraceae</taxon>
        <taxon>Leptocylindrus</taxon>
    </lineage>
</organism>
<keyword evidence="2" id="KW-0732">Signal</keyword>
<protein>
    <submittedName>
        <fullName evidence="3">Uncharacterized protein</fullName>
    </submittedName>
</protein>
<feature type="chain" id="PRO_5030993603" evidence="2">
    <location>
        <begin position="23"/>
        <end position="117"/>
    </location>
</feature>